<dbReference type="STRING" id="1707952.A6A03_17040"/>
<dbReference type="Pfam" id="PF13439">
    <property type="entry name" value="Glyco_transf_4"/>
    <property type="match status" value="1"/>
</dbReference>
<reference evidence="4 5" key="1">
    <citation type="submission" date="2016-04" db="EMBL/GenBank/DDBJ databases">
        <title>Chloroflexus islandicus sp. nov., a thermophilic filamentous anoxygenic phototrophic bacterium from geyser Strokkur (Iceland).</title>
        <authorList>
            <person name="Gaisin V.A."/>
            <person name="Kalashnikov A.M."/>
            <person name="Sukhacheva M.V."/>
            <person name="Grouzdev D.S."/>
            <person name="Ivanov T.M."/>
            <person name="Kuznetsov B."/>
            <person name="Gorlenko V.M."/>
        </authorList>
    </citation>
    <scope>NUCLEOTIDE SEQUENCE [LARGE SCALE GENOMIC DNA]</scope>
    <source>
        <strain evidence="5">isl-2</strain>
    </source>
</reference>
<dbReference type="OrthoDB" id="9806653at2"/>
<evidence type="ECO:0000313" key="4">
    <source>
        <dbReference type="EMBL" id="OAN44323.1"/>
    </source>
</evidence>
<evidence type="ECO:0000256" key="2">
    <source>
        <dbReference type="ARBA" id="ARBA00022679"/>
    </source>
</evidence>
<dbReference type="AlphaFoldDB" id="A0A178M702"/>
<name>A0A178M702_9CHLR</name>
<dbReference type="Gene3D" id="3.40.50.2000">
    <property type="entry name" value="Glycogen Phosphorylase B"/>
    <property type="match status" value="2"/>
</dbReference>
<keyword evidence="2 4" id="KW-0808">Transferase</keyword>
<feature type="domain" description="Glycosyltransferase subfamily 4-like N-terminal" evidence="3">
    <location>
        <begin position="14"/>
        <end position="164"/>
    </location>
</feature>
<dbReference type="EMBL" id="LWQS01000068">
    <property type="protein sequence ID" value="OAN44323.1"/>
    <property type="molecule type" value="Genomic_DNA"/>
</dbReference>
<organism evidence="4 5">
    <name type="scientific">Chloroflexus islandicus</name>
    <dbReference type="NCBI Taxonomy" id="1707952"/>
    <lineage>
        <taxon>Bacteria</taxon>
        <taxon>Bacillati</taxon>
        <taxon>Chloroflexota</taxon>
        <taxon>Chloroflexia</taxon>
        <taxon>Chloroflexales</taxon>
        <taxon>Chloroflexineae</taxon>
        <taxon>Chloroflexaceae</taxon>
        <taxon>Chloroflexus</taxon>
    </lineage>
</organism>
<dbReference type="PANTHER" id="PTHR12526">
    <property type="entry name" value="GLYCOSYLTRANSFERASE"/>
    <property type="match status" value="1"/>
</dbReference>
<sequence>MRLAVVGPTYPFRGGIAHYTTLLVRYLRAAGHTTFFYSFTRQYPALLFPGRSDRDPSNVPLRVDCEYLLDPINPLTWWRLVRRVRADRPDLLLLQWWVPYWTPSLTVISSLLKRPPATKIAMICHNVLPHDGGGVIDRRLAWAVLRRADALIVHSELDRYRARALMPYAKIVKAFLPTYEPILHEAAAAASTLRTQWQVPDHRRLLLFFGFVRPYKGLEYLIQAMAHVREQIDAHLLVVGEIWGSLTYYQRYAAEFGVADAITFVNRYVPNEELLPIFTAADVVVLPYISATQSAVVQLAFGFGKPVITTNVGGLPEVVHDGVNGLIVPPQDATALARAIVRYFQEDLGPILTANVQAATAERAESWPQLVAIITELARDLQGATK</sequence>
<gene>
    <name evidence="4" type="ORF">A6A03_17040</name>
</gene>
<evidence type="ECO:0000256" key="1">
    <source>
        <dbReference type="ARBA" id="ARBA00022676"/>
    </source>
</evidence>
<dbReference type="Proteomes" id="UP000078287">
    <property type="component" value="Unassembled WGS sequence"/>
</dbReference>
<accession>A0A178M702</accession>
<dbReference type="SUPFAM" id="SSF53756">
    <property type="entry name" value="UDP-Glycosyltransferase/glycogen phosphorylase"/>
    <property type="match status" value="1"/>
</dbReference>
<keyword evidence="5" id="KW-1185">Reference proteome</keyword>
<evidence type="ECO:0000313" key="5">
    <source>
        <dbReference type="Proteomes" id="UP000078287"/>
    </source>
</evidence>
<dbReference type="Pfam" id="PF13692">
    <property type="entry name" value="Glyco_trans_1_4"/>
    <property type="match status" value="1"/>
</dbReference>
<dbReference type="RefSeq" id="WP_066789371.1">
    <property type="nucleotide sequence ID" value="NZ_LWQS01000068.1"/>
</dbReference>
<proteinExistence type="predicted"/>
<dbReference type="GO" id="GO:0016757">
    <property type="term" value="F:glycosyltransferase activity"/>
    <property type="evidence" value="ECO:0007669"/>
    <property type="project" value="UniProtKB-KW"/>
</dbReference>
<keyword evidence="1" id="KW-0328">Glycosyltransferase</keyword>
<protein>
    <submittedName>
        <fullName evidence="4">Glycosyl transferase family 1</fullName>
    </submittedName>
</protein>
<comment type="caution">
    <text evidence="4">The sequence shown here is derived from an EMBL/GenBank/DDBJ whole genome shotgun (WGS) entry which is preliminary data.</text>
</comment>
<evidence type="ECO:0000259" key="3">
    <source>
        <dbReference type="Pfam" id="PF13439"/>
    </source>
</evidence>
<dbReference type="PANTHER" id="PTHR12526:SF510">
    <property type="entry name" value="D-INOSITOL 3-PHOSPHATE GLYCOSYLTRANSFERASE"/>
    <property type="match status" value="1"/>
</dbReference>
<dbReference type="InterPro" id="IPR028098">
    <property type="entry name" value="Glyco_trans_4-like_N"/>
</dbReference>